<evidence type="ECO:0000256" key="20">
    <source>
        <dbReference type="RuleBase" id="RU004996"/>
    </source>
</evidence>
<comment type="cofactor">
    <cofactor evidence="3">
        <name>Co(2+)</name>
        <dbReference type="ChEBI" id="CHEBI:48828"/>
    </cofactor>
</comment>
<feature type="site" description="Important for catalytic activity" evidence="19">
    <location>
        <position position="28"/>
    </location>
</feature>
<dbReference type="Pfam" id="PF22613">
    <property type="entry name" value="Transketolase_C_1"/>
    <property type="match status" value="1"/>
</dbReference>
<dbReference type="AlphaFoldDB" id="A0A9X5AMI9"/>
<feature type="domain" description="Transketolase-like pyrimidine-binding" evidence="21">
    <location>
        <begin position="353"/>
        <end position="525"/>
    </location>
</feature>
<dbReference type="EMBL" id="WMQE01000004">
    <property type="protein sequence ID" value="MTK20323.1"/>
    <property type="molecule type" value="Genomic_DNA"/>
</dbReference>
<dbReference type="InterPro" id="IPR005474">
    <property type="entry name" value="Transketolase_N"/>
</dbReference>
<dbReference type="Pfam" id="PF00456">
    <property type="entry name" value="Transketolase_N"/>
    <property type="match status" value="1"/>
</dbReference>
<evidence type="ECO:0000256" key="6">
    <source>
        <dbReference type="ARBA" id="ARBA00011738"/>
    </source>
</evidence>
<feature type="binding site" evidence="17">
    <location>
        <position position="187"/>
    </location>
    <ligand>
        <name>thiamine diphosphate</name>
        <dbReference type="ChEBI" id="CHEBI:58937"/>
    </ligand>
</feature>
<feature type="binding site" evidence="18">
    <location>
        <position position="189"/>
    </location>
    <ligand>
        <name>Mg(2+)</name>
        <dbReference type="ChEBI" id="CHEBI:18420"/>
    </ligand>
</feature>
<comment type="cofactor">
    <cofactor evidence="2">
        <name>Mn(2+)</name>
        <dbReference type="ChEBI" id="CHEBI:29035"/>
    </cofactor>
</comment>
<feature type="binding site" evidence="16">
    <location>
        <position position="460"/>
    </location>
    <ligand>
        <name>substrate</name>
    </ligand>
</feature>
<dbReference type="EC" id="2.2.1.1" evidence="7 14"/>
<proteinExistence type="inferred from homology"/>
<comment type="cofactor">
    <cofactor evidence="17">
        <name>thiamine diphosphate</name>
        <dbReference type="ChEBI" id="CHEBI:58937"/>
    </cofactor>
    <text evidence="17">Binds 1 thiamine pyrophosphate per subunit. During the reaction, the substrate forms a covalent intermediate with the cofactor.</text>
</comment>
<feature type="binding site" evidence="17">
    <location>
        <position position="262"/>
    </location>
    <ligand>
        <name>thiamine diphosphate</name>
        <dbReference type="ChEBI" id="CHEBI:58937"/>
    </ligand>
</feature>
<evidence type="ECO:0000256" key="9">
    <source>
        <dbReference type="ARBA" id="ARBA00022723"/>
    </source>
</evidence>
<evidence type="ECO:0000256" key="18">
    <source>
        <dbReference type="PIRSR" id="PIRSR605478-4"/>
    </source>
</evidence>
<evidence type="ECO:0000256" key="4">
    <source>
        <dbReference type="ARBA" id="ARBA00002931"/>
    </source>
</evidence>
<feature type="binding site" evidence="18">
    <location>
        <position position="187"/>
    </location>
    <ligand>
        <name>Mg(2+)</name>
        <dbReference type="ChEBI" id="CHEBI:18420"/>
    </ligand>
</feature>
<dbReference type="InterPro" id="IPR020826">
    <property type="entry name" value="Transketolase_BS"/>
</dbReference>
<dbReference type="FunFam" id="3.40.50.970:FF:000045">
    <property type="entry name" value="Transketolase"/>
    <property type="match status" value="1"/>
</dbReference>
<keyword evidence="9 18" id="KW-0479">Metal-binding</keyword>
<evidence type="ECO:0000256" key="16">
    <source>
        <dbReference type="PIRSR" id="PIRSR605478-2"/>
    </source>
</evidence>
<dbReference type="InterPro" id="IPR033247">
    <property type="entry name" value="Transketolase_fam"/>
</dbReference>
<evidence type="ECO:0000256" key="12">
    <source>
        <dbReference type="ARBA" id="ARBA00023052"/>
    </source>
</evidence>
<comment type="function">
    <text evidence="4 20">Catalyzes the transfer of a two-carbon ketol group from a ketose donor to an aldose acceptor, via a covalent intermediate with the cofactor thiamine pyrophosphate.</text>
</comment>
<name>A0A9X5AMI9_9FIRM</name>
<dbReference type="InterPro" id="IPR009014">
    <property type="entry name" value="Transketo_C/PFOR_II"/>
</dbReference>
<dbReference type="PANTHER" id="PTHR43522:SF2">
    <property type="entry name" value="TRANSKETOLASE 1-RELATED"/>
    <property type="match status" value="1"/>
</dbReference>
<feature type="binding site" evidence="16">
    <location>
        <position position="28"/>
    </location>
    <ligand>
        <name>substrate</name>
    </ligand>
</feature>
<dbReference type="GO" id="GO:0046872">
    <property type="term" value="F:metal ion binding"/>
    <property type="evidence" value="ECO:0007669"/>
    <property type="project" value="UniProtKB-KW"/>
</dbReference>
<feature type="binding site" evidence="16">
    <location>
        <position position="472"/>
    </location>
    <ligand>
        <name>substrate</name>
    </ligand>
</feature>
<dbReference type="Gene3D" id="3.40.50.920">
    <property type="match status" value="1"/>
</dbReference>
<evidence type="ECO:0000256" key="13">
    <source>
        <dbReference type="ARBA" id="ARBA00049473"/>
    </source>
</evidence>
<feature type="binding site" evidence="17">
    <location>
        <begin position="116"/>
        <end position="118"/>
    </location>
    <ligand>
        <name>thiamine diphosphate</name>
        <dbReference type="ChEBI" id="CHEBI:58937"/>
    </ligand>
</feature>
<evidence type="ECO:0000259" key="21">
    <source>
        <dbReference type="SMART" id="SM00861"/>
    </source>
</evidence>
<feature type="binding site" evidence="16">
    <location>
        <position position="383"/>
    </location>
    <ligand>
        <name>substrate</name>
    </ligand>
</feature>
<gene>
    <name evidence="22" type="primary">tkt</name>
    <name evidence="22" type="ORF">GMA92_02565</name>
</gene>
<protein>
    <recommendedName>
        <fullName evidence="7 14">Transketolase</fullName>
        <ecNumber evidence="7 14">2.2.1.1</ecNumber>
    </recommendedName>
</protein>
<dbReference type="PROSITE" id="PS00801">
    <property type="entry name" value="TRANSKETOLASE_1"/>
    <property type="match status" value="1"/>
</dbReference>
<feature type="binding site" evidence="16">
    <location>
        <position position="468"/>
    </location>
    <ligand>
        <name>substrate</name>
    </ligand>
</feature>
<comment type="cofactor">
    <cofactor evidence="18">
        <name>Mg(2+)</name>
        <dbReference type="ChEBI" id="CHEBI:18420"/>
    </cofactor>
    <text evidence="18">Binds 1 Mg(2+) ion per subunit. Can also utilize other divalent metal cations, such as Ca(2+), Mn(2+) and Co(2+).</text>
</comment>
<dbReference type="NCBIfam" id="TIGR00232">
    <property type="entry name" value="tktlase_bact"/>
    <property type="match status" value="1"/>
</dbReference>
<dbReference type="GO" id="GO:0005829">
    <property type="term" value="C:cytosol"/>
    <property type="evidence" value="ECO:0007669"/>
    <property type="project" value="TreeGrafter"/>
</dbReference>
<comment type="similarity">
    <text evidence="5 20">Belongs to the transketolase family.</text>
</comment>
<evidence type="ECO:0000313" key="23">
    <source>
        <dbReference type="Proteomes" id="UP000487649"/>
    </source>
</evidence>
<evidence type="ECO:0000256" key="10">
    <source>
        <dbReference type="ARBA" id="ARBA00022837"/>
    </source>
</evidence>
<sequence length="660" mass="71913">MENNISLQSINAIRTLGIDAINKAKSGHPGVVLGAAPMAYTLFTQHLNANPSNSNWFNRDRFVLAAGHGSMLLYSLLHLSGYSVSMDDIKQFRQWDSKTPGHPEYGHTDGIDATSGPLGQGIPMAIGMALAEKYLASRYNKEGYSLIDHYNFVICGDGDLMEGVTSEASSLAGHLGLGKVVVLYDSNDICLDGDLTQSFTEDVLKRYESYGWHIQRVEDGNDVEAINKAIECAKQTTDKPSIIEVKTVIGYGSKLQGTNAVHGAPLGDEDGAYAKSQYGWNHEPFTVPAEVYHHFNETIKERGQVANKMWDELFASYSKAYPELAEELTKAMNNELVVDLKDVMPTYETGHSAATRDTNNEAINAIASAIPYFLGGSADLSHSNKTNIKNGGDFSKVTPDGRNIYFGVREFAMASILNGMALHGGVRVFGGTFFVFCDYLKPAVRMAALMGLPVTYVLTHDSIAVGEDGPTHEPIEQLAMLRTIPNFSVIRPADATETAAAWRLAVESKNTPTALILTRQNLTTMAHTSYEGVSKGAYVVSEAAKEMDGILIATGSEVNLAVEAQEKLASEGIYVRVVSMPSMDLFEKQSKEYRESILPKQVTKRMSIEMGATYGWHKYVGFDGVVMGIDRFGASAPANKVIEAYGFTAENVVSLFKEMA</sequence>
<comment type="subunit">
    <text evidence="6 20">Homodimer.</text>
</comment>
<dbReference type="CDD" id="cd02012">
    <property type="entry name" value="TPP_TK"/>
    <property type="match status" value="1"/>
</dbReference>
<feature type="active site" description="Proton donor" evidence="15">
    <location>
        <position position="410"/>
    </location>
</feature>
<evidence type="ECO:0000256" key="2">
    <source>
        <dbReference type="ARBA" id="ARBA00001936"/>
    </source>
</evidence>
<dbReference type="InterPro" id="IPR005475">
    <property type="entry name" value="Transketolase-like_Pyr-bd"/>
</dbReference>
<reference evidence="22 23" key="1">
    <citation type="journal article" date="2019" name="Nat. Med.">
        <title>A library of human gut bacterial isolates paired with longitudinal multiomics data enables mechanistic microbiome research.</title>
        <authorList>
            <person name="Poyet M."/>
            <person name="Groussin M."/>
            <person name="Gibbons S.M."/>
            <person name="Avila-Pacheco J."/>
            <person name="Jiang X."/>
            <person name="Kearney S.M."/>
            <person name="Perrotta A.R."/>
            <person name="Berdy B."/>
            <person name="Zhao S."/>
            <person name="Lieberman T.D."/>
            <person name="Swanson P.K."/>
            <person name="Smith M."/>
            <person name="Roesemann S."/>
            <person name="Alexander J.E."/>
            <person name="Rich S.A."/>
            <person name="Livny J."/>
            <person name="Vlamakis H."/>
            <person name="Clish C."/>
            <person name="Bullock K."/>
            <person name="Deik A."/>
            <person name="Scott J."/>
            <person name="Pierce K.A."/>
            <person name="Xavier R.J."/>
            <person name="Alm E.J."/>
        </authorList>
    </citation>
    <scope>NUCLEOTIDE SEQUENCE [LARGE SCALE GENOMIC DNA]</scope>
    <source>
        <strain evidence="22 23">BIOML-A198</strain>
    </source>
</reference>
<accession>A0A9X5AMI9</accession>
<comment type="catalytic activity">
    <reaction evidence="13 20">
        <text>D-sedoheptulose 7-phosphate + D-glyceraldehyde 3-phosphate = aldehydo-D-ribose 5-phosphate + D-xylulose 5-phosphate</text>
        <dbReference type="Rhea" id="RHEA:10508"/>
        <dbReference type="ChEBI" id="CHEBI:57483"/>
        <dbReference type="ChEBI" id="CHEBI:57737"/>
        <dbReference type="ChEBI" id="CHEBI:58273"/>
        <dbReference type="ChEBI" id="CHEBI:59776"/>
        <dbReference type="EC" id="2.2.1.1"/>
    </reaction>
</comment>
<feature type="binding site" evidence="18">
    <location>
        <position position="157"/>
    </location>
    <ligand>
        <name>Mg(2+)</name>
        <dbReference type="ChEBI" id="CHEBI:18420"/>
    </ligand>
</feature>
<dbReference type="FunFam" id="3.40.50.970:FF:000004">
    <property type="entry name" value="Transketolase"/>
    <property type="match status" value="1"/>
</dbReference>
<dbReference type="SUPFAM" id="SSF52518">
    <property type="entry name" value="Thiamin diphosphate-binding fold (THDP-binding)"/>
    <property type="match status" value="2"/>
</dbReference>
<dbReference type="Pfam" id="PF02779">
    <property type="entry name" value="Transket_pyr"/>
    <property type="match status" value="1"/>
</dbReference>
<evidence type="ECO:0000256" key="3">
    <source>
        <dbReference type="ARBA" id="ARBA00001941"/>
    </source>
</evidence>
<comment type="cofactor">
    <cofactor evidence="20">
        <name>Mg(2+)</name>
        <dbReference type="ChEBI" id="CHEBI:18420"/>
    </cofactor>
    <cofactor evidence="20">
        <name>Ca(2+)</name>
        <dbReference type="ChEBI" id="CHEBI:29108"/>
    </cofactor>
    <cofactor evidence="20">
        <name>Mn(2+)</name>
        <dbReference type="ChEBI" id="CHEBI:29035"/>
    </cofactor>
    <cofactor evidence="20">
        <name>Co(2+)</name>
        <dbReference type="ChEBI" id="CHEBI:48828"/>
    </cofactor>
    <text evidence="20">Binds 1 Mg(2+) ion per subunit. Can also utilize other divalent metal cations, such as Ca(2+), Mn(2+) and Co(2+).</text>
</comment>
<feature type="binding site" evidence="17">
    <location>
        <position position="158"/>
    </location>
    <ligand>
        <name>thiamine diphosphate</name>
        <dbReference type="ChEBI" id="CHEBI:58937"/>
    </ligand>
</feature>
<dbReference type="InterPro" id="IPR055152">
    <property type="entry name" value="Transketolase-like_C_2"/>
</dbReference>
<dbReference type="PROSITE" id="PS00802">
    <property type="entry name" value="TRANSKETOLASE_2"/>
    <property type="match status" value="1"/>
</dbReference>
<dbReference type="GO" id="GO:0006098">
    <property type="term" value="P:pentose-phosphate shunt"/>
    <property type="evidence" value="ECO:0007669"/>
    <property type="project" value="TreeGrafter"/>
</dbReference>
<comment type="cofactor">
    <cofactor evidence="1">
        <name>Ca(2+)</name>
        <dbReference type="ChEBI" id="CHEBI:29108"/>
    </cofactor>
</comment>
<dbReference type="CDD" id="cd07033">
    <property type="entry name" value="TPP_PYR_DXS_TK_like"/>
    <property type="match status" value="1"/>
</dbReference>
<evidence type="ECO:0000256" key="7">
    <source>
        <dbReference type="ARBA" id="ARBA00013152"/>
    </source>
</evidence>
<comment type="caution">
    <text evidence="22">The sequence shown here is derived from an EMBL/GenBank/DDBJ whole genome shotgun (WGS) entry which is preliminary data.</text>
</comment>
<evidence type="ECO:0000256" key="15">
    <source>
        <dbReference type="PIRSR" id="PIRSR605478-1"/>
    </source>
</evidence>
<dbReference type="SUPFAM" id="SSF52922">
    <property type="entry name" value="TK C-terminal domain-like"/>
    <property type="match status" value="1"/>
</dbReference>
<evidence type="ECO:0000256" key="11">
    <source>
        <dbReference type="ARBA" id="ARBA00022842"/>
    </source>
</evidence>
<keyword evidence="12 17" id="KW-0786">Thiamine pyrophosphate</keyword>
<dbReference type="InterPro" id="IPR005478">
    <property type="entry name" value="Transketolase_bac-like"/>
</dbReference>
<evidence type="ECO:0000256" key="1">
    <source>
        <dbReference type="ARBA" id="ARBA00001913"/>
    </source>
</evidence>
<organism evidence="22 23">
    <name type="scientific">Turicibacter sanguinis</name>
    <dbReference type="NCBI Taxonomy" id="154288"/>
    <lineage>
        <taxon>Bacteria</taxon>
        <taxon>Bacillati</taxon>
        <taxon>Bacillota</taxon>
        <taxon>Erysipelotrichia</taxon>
        <taxon>Erysipelotrichales</taxon>
        <taxon>Turicibacteraceae</taxon>
        <taxon>Turicibacter</taxon>
    </lineage>
</organism>
<dbReference type="PANTHER" id="PTHR43522">
    <property type="entry name" value="TRANSKETOLASE"/>
    <property type="match status" value="1"/>
</dbReference>
<evidence type="ECO:0000256" key="17">
    <source>
        <dbReference type="PIRSR" id="PIRSR605478-3"/>
    </source>
</evidence>
<feature type="site" description="Important for catalytic activity" evidence="19">
    <location>
        <position position="262"/>
    </location>
</feature>
<keyword evidence="8 20" id="KW-0808">Transferase</keyword>
<keyword evidence="11 18" id="KW-0460">Magnesium</keyword>
<feature type="binding site" evidence="17">
    <location>
        <position position="436"/>
    </location>
    <ligand>
        <name>thiamine diphosphate</name>
        <dbReference type="ChEBI" id="CHEBI:58937"/>
    </ligand>
</feature>
<evidence type="ECO:0000256" key="14">
    <source>
        <dbReference type="NCBIfam" id="TIGR00232"/>
    </source>
</evidence>
<dbReference type="InterPro" id="IPR049557">
    <property type="entry name" value="Transketolase_CS"/>
</dbReference>
<evidence type="ECO:0000313" key="22">
    <source>
        <dbReference type="EMBL" id="MTK20323.1"/>
    </source>
</evidence>
<evidence type="ECO:0000256" key="19">
    <source>
        <dbReference type="PIRSR" id="PIRSR605478-5"/>
    </source>
</evidence>
<evidence type="ECO:0000256" key="8">
    <source>
        <dbReference type="ARBA" id="ARBA00022679"/>
    </source>
</evidence>
<feature type="binding site" evidence="16">
    <location>
        <position position="262"/>
    </location>
    <ligand>
        <name>substrate</name>
    </ligand>
</feature>
<dbReference type="RefSeq" id="WP_006785324.1">
    <property type="nucleotide sequence ID" value="NZ_JAMQUV010000012.1"/>
</dbReference>
<dbReference type="SMART" id="SM00861">
    <property type="entry name" value="Transket_pyr"/>
    <property type="match status" value="1"/>
</dbReference>
<dbReference type="Proteomes" id="UP000487649">
    <property type="component" value="Unassembled WGS sequence"/>
</dbReference>
<dbReference type="GO" id="GO:0004802">
    <property type="term" value="F:transketolase activity"/>
    <property type="evidence" value="ECO:0007669"/>
    <property type="project" value="UniProtKB-UniRule"/>
</dbReference>
<dbReference type="InterPro" id="IPR029061">
    <property type="entry name" value="THDP-binding"/>
</dbReference>
<dbReference type="FunFam" id="3.40.50.920:FF:000003">
    <property type="entry name" value="Transketolase"/>
    <property type="match status" value="1"/>
</dbReference>
<feature type="binding site" evidence="17">
    <location>
        <position position="68"/>
    </location>
    <ligand>
        <name>thiamine diphosphate</name>
        <dbReference type="ChEBI" id="CHEBI:58937"/>
    </ligand>
</feature>
<evidence type="ECO:0000256" key="5">
    <source>
        <dbReference type="ARBA" id="ARBA00007131"/>
    </source>
</evidence>
<keyword evidence="10 20" id="KW-0106">Calcium</keyword>
<feature type="binding site" evidence="16">
    <location>
        <position position="356"/>
    </location>
    <ligand>
        <name>substrate</name>
    </ligand>
</feature>
<feature type="binding site" evidence="16">
    <location>
        <position position="519"/>
    </location>
    <ligand>
        <name>substrate</name>
    </ligand>
</feature>
<dbReference type="Gene3D" id="3.40.50.970">
    <property type="match status" value="2"/>
</dbReference>